<dbReference type="InterPro" id="IPR019734">
    <property type="entry name" value="TPR_rpt"/>
</dbReference>
<dbReference type="Pfam" id="PF13424">
    <property type="entry name" value="TPR_12"/>
    <property type="match status" value="2"/>
</dbReference>
<dbReference type="InterPro" id="IPR052374">
    <property type="entry name" value="SERAC1"/>
</dbReference>
<sequence>MLNQLSNIRVITFGYDADVSSFLSKTSDRSIFSIAQDLVTRLEMLRESTDRALKFSQDQLGFQNHLYSIFSCTYGVMFLGTPHRGSEFASVGKLAARIAGLGLAESDHKLLTALELGSPELQRIADSFSRMLPKQGKGMNVYSFMEALPLTGMSFAGKVVEEYSAIIGDACEGKATLQRDHLGLSRFSSTDDPDYQLVFGVIRRWAGSYIATTKLPVKDYVAKYSLQKEYLLQQKPPKALWRYGKTVFTTWEMSYETISQTQPLAAKLLLFCAYLQPDEIWFDIFKLGLEPSGRRAQVWERLWPANDSPKNRLKHFFQSARGKTKSKESTSTKYATIDWLRALCADNVFEAAVAILHSYSIISLNTRLDGMSMHTLVHEWCRYRASDDRHNMLRDVLLTMGRTFDKTLNDWVNMEWDVTVRLARHVPTVVAAVQQLENPADQTLFINIDACHALEAIGDASGLPFSHFVPAEATLLVYKQLYDVCSAALKPGHQLLLVAMGDYSLWLENLERYDEAVPLAKLRLELYKRSLGPKHPDTLSSMSDLGKGLKMSGDHISAEPILREAVVLRGDSPSAATPMTNLAMVLVDKGEVHEAKQILESALDIVTRSGNLVLQLECSGCLAWCAADSGDQNLALTYLEQAVSLAEQRFGPDSPAALEWTGQKYYHIVDSVALSSQDDITAVETGIQSLIERLGTTETRRVNRFKLIVRLGDLYYRIGSFDKSIDAFHAALRETESTKTTAKSNENMEEVLISLGRVYWDSGRLQEGIACYERCIEHAAAASSKSSNALVAGLNRAIAFRDRGELSLAEKSLGKYMKPSETASLDWTNMARIYTLQGRTLEAQETQAELFEKLGDDGKALGNLLIALEGKQALLASLYQHRFEILVAMSTESMDPLRHSYG</sequence>
<keyword evidence="9" id="KW-1185">Reference proteome</keyword>
<dbReference type="SUPFAM" id="SSF48452">
    <property type="entry name" value="TPR-like"/>
    <property type="match status" value="1"/>
</dbReference>
<dbReference type="PANTHER" id="PTHR48182">
    <property type="entry name" value="PROTEIN SERAC1"/>
    <property type="match status" value="1"/>
</dbReference>
<evidence type="ECO:0000313" key="9">
    <source>
        <dbReference type="Proteomes" id="UP001163105"/>
    </source>
</evidence>
<keyword evidence="6" id="KW-0472">Membrane</keyword>
<comment type="caution">
    <text evidence="8">The sequence shown here is derived from an EMBL/GenBank/DDBJ whole genome shotgun (WGS) entry which is preliminary data.</text>
</comment>
<dbReference type="Gene3D" id="1.25.40.10">
    <property type="entry name" value="Tetratricopeptide repeat domain"/>
    <property type="match status" value="2"/>
</dbReference>
<dbReference type="GO" id="GO:0005783">
    <property type="term" value="C:endoplasmic reticulum"/>
    <property type="evidence" value="ECO:0007669"/>
    <property type="project" value="UniProtKB-SubCell"/>
</dbReference>
<protein>
    <submittedName>
        <fullName evidence="8">Eukaryotic translation initiation factor 3 subunit</fullName>
    </submittedName>
</protein>
<dbReference type="PANTHER" id="PTHR48182:SF2">
    <property type="entry name" value="PROTEIN SERAC1"/>
    <property type="match status" value="1"/>
</dbReference>
<dbReference type="EMBL" id="JAQHRD010000005">
    <property type="protein sequence ID" value="KAJ6440599.1"/>
    <property type="molecule type" value="Genomic_DNA"/>
</dbReference>
<evidence type="ECO:0000256" key="4">
    <source>
        <dbReference type="ARBA" id="ARBA00022824"/>
    </source>
</evidence>
<keyword evidence="8" id="KW-0648">Protein biosynthesis</keyword>
<keyword evidence="7" id="KW-0802">TPR repeat</keyword>
<gene>
    <name evidence="8" type="ORF">O9K51_06389</name>
</gene>
<comment type="subcellular location">
    <subcellularLocation>
        <location evidence="2">Endoplasmic reticulum</location>
    </subcellularLocation>
    <subcellularLocation>
        <location evidence="3">Membrane</location>
    </subcellularLocation>
    <subcellularLocation>
        <location evidence="1">Mitochondrion</location>
    </subcellularLocation>
</comment>
<reference evidence="8" key="1">
    <citation type="submission" date="2023-01" db="EMBL/GenBank/DDBJ databases">
        <title>The growth and conidiation of Purpureocillium lavendulum are regulated by nitrogen source and histone H3K14 acetylation.</title>
        <authorList>
            <person name="Tang P."/>
            <person name="Han J."/>
            <person name="Zhang C."/>
            <person name="Tang P."/>
            <person name="Qi F."/>
            <person name="Zhang K."/>
            <person name="Liang L."/>
        </authorList>
    </citation>
    <scope>NUCLEOTIDE SEQUENCE</scope>
    <source>
        <strain evidence="8">YMF1.00683</strain>
    </source>
</reference>
<accession>A0AB34FPA2</accession>
<dbReference type="GO" id="GO:0016020">
    <property type="term" value="C:membrane"/>
    <property type="evidence" value="ECO:0007669"/>
    <property type="project" value="UniProtKB-SubCell"/>
</dbReference>
<dbReference type="Proteomes" id="UP001163105">
    <property type="component" value="Unassembled WGS sequence"/>
</dbReference>
<organism evidence="8 9">
    <name type="scientific">Purpureocillium lavendulum</name>
    <dbReference type="NCBI Taxonomy" id="1247861"/>
    <lineage>
        <taxon>Eukaryota</taxon>
        <taxon>Fungi</taxon>
        <taxon>Dikarya</taxon>
        <taxon>Ascomycota</taxon>
        <taxon>Pezizomycotina</taxon>
        <taxon>Sordariomycetes</taxon>
        <taxon>Hypocreomycetidae</taxon>
        <taxon>Hypocreales</taxon>
        <taxon>Ophiocordycipitaceae</taxon>
        <taxon>Purpureocillium</taxon>
    </lineage>
</organism>
<keyword evidence="8" id="KW-0396">Initiation factor</keyword>
<dbReference type="PROSITE" id="PS50005">
    <property type="entry name" value="TPR"/>
    <property type="match status" value="1"/>
</dbReference>
<name>A0AB34FPA2_9HYPO</name>
<evidence type="ECO:0000256" key="3">
    <source>
        <dbReference type="ARBA" id="ARBA00004370"/>
    </source>
</evidence>
<evidence type="ECO:0000256" key="6">
    <source>
        <dbReference type="ARBA" id="ARBA00023136"/>
    </source>
</evidence>
<dbReference type="AlphaFoldDB" id="A0AB34FPA2"/>
<evidence type="ECO:0000313" key="8">
    <source>
        <dbReference type="EMBL" id="KAJ6440599.1"/>
    </source>
</evidence>
<dbReference type="InterPro" id="IPR011990">
    <property type="entry name" value="TPR-like_helical_dom_sf"/>
</dbReference>
<keyword evidence="5" id="KW-0496">Mitochondrion</keyword>
<dbReference type="Pfam" id="PF13181">
    <property type="entry name" value="TPR_8"/>
    <property type="match status" value="1"/>
</dbReference>
<dbReference type="GO" id="GO:0005739">
    <property type="term" value="C:mitochondrion"/>
    <property type="evidence" value="ECO:0007669"/>
    <property type="project" value="UniProtKB-SubCell"/>
</dbReference>
<proteinExistence type="predicted"/>
<evidence type="ECO:0000256" key="5">
    <source>
        <dbReference type="ARBA" id="ARBA00023128"/>
    </source>
</evidence>
<evidence type="ECO:0000256" key="1">
    <source>
        <dbReference type="ARBA" id="ARBA00004173"/>
    </source>
</evidence>
<evidence type="ECO:0000256" key="7">
    <source>
        <dbReference type="PROSITE-ProRule" id="PRU00339"/>
    </source>
</evidence>
<dbReference type="SMART" id="SM00028">
    <property type="entry name" value="TPR"/>
    <property type="match status" value="4"/>
</dbReference>
<feature type="repeat" description="TPR" evidence="7">
    <location>
        <begin position="705"/>
        <end position="738"/>
    </location>
</feature>
<dbReference type="GO" id="GO:0003743">
    <property type="term" value="F:translation initiation factor activity"/>
    <property type="evidence" value="ECO:0007669"/>
    <property type="project" value="UniProtKB-KW"/>
</dbReference>
<keyword evidence="4" id="KW-0256">Endoplasmic reticulum</keyword>
<evidence type="ECO:0000256" key="2">
    <source>
        <dbReference type="ARBA" id="ARBA00004240"/>
    </source>
</evidence>